<reference evidence="1 2" key="1">
    <citation type="submission" date="2024-08" db="EMBL/GenBank/DDBJ databases">
        <title>Insights into the chromosomal genome structure of Flemingia macrophylla.</title>
        <authorList>
            <person name="Ding Y."/>
            <person name="Zhao Y."/>
            <person name="Bi W."/>
            <person name="Wu M."/>
            <person name="Zhao G."/>
            <person name="Gong Y."/>
            <person name="Li W."/>
            <person name="Zhang P."/>
        </authorList>
    </citation>
    <scope>NUCLEOTIDE SEQUENCE [LARGE SCALE GENOMIC DNA]</scope>
    <source>
        <strain evidence="1">DYQJB</strain>
        <tissue evidence="1">Leaf</tissue>
    </source>
</reference>
<dbReference type="Proteomes" id="UP001603857">
    <property type="component" value="Unassembled WGS sequence"/>
</dbReference>
<keyword evidence="2" id="KW-1185">Reference proteome</keyword>
<sequence>MFFSPLGASFLLSIFGEQRQRSISDAPLLFSVSVSNAASALCLCEQRYRFVSRAALALVSASNAASAL</sequence>
<evidence type="ECO:0000313" key="2">
    <source>
        <dbReference type="Proteomes" id="UP001603857"/>
    </source>
</evidence>
<evidence type="ECO:0008006" key="3">
    <source>
        <dbReference type="Google" id="ProtNLM"/>
    </source>
</evidence>
<comment type="caution">
    <text evidence="1">The sequence shown here is derived from an EMBL/GenBank/DDBJ whole genome shotgun (WGS) entry which is preliminary data.</text>
</comment>
<dbReference type="EMBL" id="JBGMDY010000003">
    <property type="protein sequence ID" value="KAL2340740.1"/>
    <property type="molecule type" value="Genomic_DNA"/>
</dbReference>
<dbReference type="AlphaFoldDB" id="A0ABD1MY22"/>
<accession>A0ABD1MY22</accession>
<proteinExistence type="predicted"/>
<gene>
    <name evidence="1" type="ORF">Fmac_008680</name>
</gene>
<organism evidence="1 2">
    <name type="scientific">Flemingia macrophylla</name>
    <dbReference type="NCBI Taxonomy" id="520843"/>
    <lineage>
        <taxon>Eukaryota</taxon>
        <taxon>Viridiplantae</taxon>
        <taxon>Streptophyta</taxon>
        <taxon>Embryophyta</taxon>
        <taxon>Tracheophyta</taxon>
        <taxon>Spermatophyta</taxon>
        <taxon>Magnoliopsida</taxon>
        <taxon>eudicotyledons</taxon>
        <taxon>Gunneridae</taxon>
        <taxon>Pentapetalae</taxon>
        <taxon>rosids</taxon>
        <taxon>fabids</taxon>
        <taxon>Fabales</taxon>
        <taxon>Fabaceae</taxon>
        <taxon>Papilionoideae</taxon>
        <taxon>50 kb inversion clade</taxon>
        <taxon>NPAAA clade</taxon>
        <taxon>indigoferoid/millettioid clade</taxon>
        <taxon>Phaseoleae</taxon>
        <taxon>Flemingia</taxon>
    </lineage>
</organism>
<evidence type="ECO:0000313" key="1">
    <source>
        <dbReference type="EMBL" id="KAL2340740.1"/>
    </source>
</evidence>
<name>A0ABD1MY22_9FABA</name>
<protein>
    <recommendedName>
        <fullName evidence="3">Secreted protein</fullName>
    </recommendedName>
</protein>